<feature type="region of interest" description="Disordered" evidence="1">
    <location>
        <begin position="248"/>
        <end position="283"/>
    </location>
</feature>
<evidence type="ECO:0000313" key="3">
    <source>
        <dbReference type="Proteomes" id="UP000327493"/>
    </source>
</evidence>
<comment type="caution">
    <text evidence="2">The sequence shown here is derived from an EMBL/GenBank/DDBJ whole genome shotgun (WGS) entry which is preliminary data.</text>
</comment>
<organism evidence="2 3">
    <name type="scientific">Etheostoma spectabile</name>
    <name type="common">orangethroat darter</name>
    <dbReference type="NCBI Taxonomy" id="54343"/>
    <lineage>
        <taxon>Eukaryota</taxon>
        <taxon>Metazoa</taxon>
        <taxon>Chordata</taxon>
        <taxon>Craniata</taxon>
        <taxon>Vertebrata</taxon>
        <taxon>Euteleostomi</taxon>
        <taxon>Actinopterygii</taxon>
        <taxon>Neopterygii</taxon>
        <taxon>Teleostei</taxon>
        <taxon>Neoteleostei</taxon>
        <taxon>Acanthomorphata</taxon>
        <taxon>Eupercaria</taxon>
        <taxon>Perciformes</taxon>
        <taxon>Percoidei</taxon>
        <taxon>Percidae</taxon>
        <taxon>Etheostomatinae</taxon>
        <taxon>Etheostoma</taxon>
    </lineage>
</organism>
<dbReference type="Proteomes" id="UP000327493">
    <property type="component" value="Chromosome 5"/>
</dbReference>
<accession>A0A5J5DHD8</accession>
<reference evidence="2 3" key="1">
    <citation type="submission" date="2019-08" db="EMBL/GenBank/DDBJ databases">
        <title>A chromosome-level genome assembly, high-density linkage maps, and genome scans reveal the genomic architecture of hybrid incompatibilities underlying speciation via character displacement in darters (Percidae: Etheostominae).</title>
        <authorList>
            <person name="Moran R.L."/>
            <person name="Catchen J.M."/>
            <person name="Fuller R.C."/>
        </authorList>
    </citation>
    <scope>NUCLEOTIDE SEQUENCE [LARGE SCALE GENOMIC DNA]</scope>
    <source>
        <strain evidence="2">EspeVRDwgs_2016</strain>
        <tissue evidence="2">Muscle</tissue>
    </source>
</reference>
<dbReference type="EMBL" id="VOFY01000005">
    <property type="protein sequence ID" value="KAA8592698.1"/>
    <property type="molecule type" value="Genomic_DNA"/>
</dbReference>
<keyword evidence="3" id="KW-1185">Reference proteome</keyword>
<proteinExistence type="predicted"/>
<gene>
    <name evidence="2" type="ORF">FQN60_018153</name>
</gene>
<evidence type="ECO:0000313" key="2">
    <source>
        <dbReference type="EMBL" id="KAA8592698.1"/>
    </source>
</evidence>
<name>A0A5J5DHD8_9PERO</name>
<dbReference type="AlphaFoldDB" id="A0A5J5DHD8"/>
<sequence>MDGVMVGLRHENAKPGDVMKIEDGLREDDGRIMDGSLGRYGGEGLLVDVGQFVHDHRCRGENPVCVQEGVEKVYGEEAQVGQPLQQPLHAGIADLGDLAGVERFAEANKGTLDQEKTWTVNTGLSTSCKSDLNNSRDQIQQLIRVDRQEGFTVRKTSRALLYESVSGYAPSVVNMSVFRLKAKMDRISTHLLRKMLLTSSWLMGGFLELAAILREPAPHETLHLRKYKQGSLDAVTWSVHIVHATHAKNPSKDSVNQTESRGETFTLQEDRRASAPAVGMGSGQSHRAWDDALGALDTAGLADTEEAELPQPLQSDAAACSFFYMDGFLSSSGHFGSRGALAGASFQQAWEPPKRYIRGGMGNGNPIMGACAPSQFIKDDQ</sequence>
<feature type="compositionally biased region" description="Polar residues" evidence="1">
    <location>
        <begin position="252"/>
        <end position="267"/>
    </location>
</feature>
<evidence type="ECO:0000256" key="1">
    <source>
        <dbReference type="SAM" id="MobiDB-lite"/>
    </source>
</evidence>
<protein>
    <submittedName>
        <fullName evidence="2">Uncharacterized protein</fullName>
    </submittedName>
</protein>